<proteinExistence type="predicted"/>
<dbReference type="OrthoDB" id="9866475at2"/>
<accession>A0A1H1D276</accession>
<evidence type="ECO:0000313" key="2">
    <source>
        <dbReference type="Proteomes" id="UP000181917"/>
    </source>
</evidence>
<evidence type="ECO:0000313" key="1">
    <source>
        <dbReference type="EMBL" id="SDQ70530.1"/>
    </source>
</evidence>
<keyword evidence="2" id="KW-1185">Reference proteome</keyword>
<sequence length="83" mass="9132">MLFLSTSEALLWPQLRKLEPGQRMRLRRGVVIGRTKDGRAYLDGAFRMLVTGPSAEPCGPWCRLGSVAEAGIQEDDAQDARAS</sequence>
<dbReference type="AlphaFoldDB" id="A0A1H1D276"/>
<organism evidence="1 2">
    <name type="scientific">Crystallibacter crystallopoietes</name>
    <dbReference type="NCBI Taxonomy" id="37928"/>
    <lineage>
        <taxon>Bacteria</taxon>
        <taxon>Bacillati</taxon>
        <taxon>Actinomycetota</taxon>
        <taxon>Actinomycetes</taxon>
        <taxon>Micrococcales</taxon>
        <taxon>Micrococcaceae</taxon>
        <taxon>Crystallibacter</taxon>
    </lineage>
</organism>
<protein>
    <submittedName>
        <fullName evidence="1">Uncharacterized protein</fullName>
    </submittedName>
</protein>
<dbReference type="Proteomes" id="UP000181917">
    <property type="component" value="Unassembled WGS sequence"/>
</dbReference>
<dbReference type="STRING" id="37928.SAMN04489742_2221"/>
<name>A0A1H1D276_9MICC</name>
<dbReference type="KEGG" id="acry:AC20117_06300"/>
<reference evidence="1 2" key="1">
    <citation type="submission" date="2016-10" db="EMBL/GenBank/DDBJ databases">
        <authorList>
            <person name="de Groot N.N."/>
        </authorList>
    </citation>
    <scope>NUCLEOTIDE SEQUENCE [LARGE SCALE GENOMIC DNA]</scope>
    <source>
        <strain evidence="1 2">DSM 20117</strain>
    </source>
</reference>
<dbReference type="EMBL" id="FNKH01000002">
    <property type="protein sequence ID" value="SDQ70530.1"/>
    <property type="molecule type" value="Genomic_DNA"/>
</dbReference>
<gene>
    <name evidence="1" type="ORF">SAMN04489742_2221</name>
</gene>
<dbReference type="RefSeq" id="WP_074700450.1">
    <property type="nucleotide sequence ID" value="NZ_CP018863.1"/>
</dbReference>